<evidence type="ECO:0000313" key="3">
    <source>
        <dbReference type="EMBL" id="VDL96770.1"/>
    </source>
</evidence>
<name>A0A183T1N7_SCHSO</name>
<evidence type="ECO:0000313" key="4">
    <source>
        <dbReference type="Proteomes" id="UP000275846"/>
    </source>
</evidence>
<evidence type="ECO:0000256" key="2">
    <source>
        <dbReference type="SAM" id="Phobius"/>
    </source>
</evidence>
<dbReference type="STRING" id="70667.A0A183T1N7"/>
<feature type="region of interest" description="Disordered" evidence="1">
    <location>
        <begin position="216"/>
        <end position="314"/>
    </location>
</feature>
<gene>
    <name evidence="3" type="ORF">SSLN_LOCUS10385</name>
</gene>
<organism evidence="5">
    <name type="scientific">Schistocephalus solidus</name>
    <name type="common">Tapeworm</name>
    <dbReference type="NCBI Taxonomy" id="70667"/>
    <lineage>
        <taxon>Eukaryota</taxon>
        <taxon>Metazoa</taxon>
        <taxon>Spiralia</taxon>
        <taxon>Lophotrochozoa</taxon>
        <taxon>Platyhelminthes</taxon>
        <taxon>Cestoda</taxon>
        <taxon>Eucestoda</taxon>
        <taxon>Diphyllobothriidea</taxon>
        <taxon>Diphyllobothriidae</taxon>
        <taxon>Schistocephalus</taxon>
    </lineage>
</organism>
<sequence>MKLGVQSKGRHRSGSSVSSETAGSVVSGTQSGPMAVAGVREVTPPFPVFSTSSGLSPVGLGPYARKSGNVGYFQQLAQHQSHLQRQKGLPEANSISPLPTRLGQQVAMTRPCRKLASSVTDPKFNSLRAKSPDSWVLSMPLLVFVLSGGISHVMVTLRVLAFSKSGLEQFETLARTFNLIQWAEVAPVIKRCLELGGGSVALDNLTRLSSQTTFAGKIAQPRQSPQRLFSSQSAAARLSRSTQQQQHHHQQQQQQPSQQPPPPPVSAWWPILGVPAAPEVQQQQPMTSAPALENSGSSQVTEDMGPLGDQHHQQQGLLASLVPETLRTMLTVNTGTCDGGGASSGLSSDRELFSEESKMAPLSQFHEDVLLHYRRIQYSHLGGQPSEAAPSVGGYLSKRDSGLFEDITDALSGLGGLSDSSEGCYGGFTSPLCSPPLCCAPSSGLAEDIVTTAAATGAMSNSSAPVSIPGRCLRRAAQRKFDAVAVTVATTGLSSTTSGSSTATVASSNTTADTSLDSAFHSATTSAVCGGGGAFVAADAVPSSSASSLLATAGVTAAGDSVSPTSEHDSALVLSEGGGRPVRDFTAEGGGLLTHAAGEAVDFPASCGDHNSGGKLSSQHQHYPHNAPVAFGRCVGGFPAGFNERSPSSSSCRLPGSNVELLSACGGGGASSSSVTSSSFTNLPQSPVLISSPFSNPGCDLERLALRRELEDALSKLKEGIASAFLHSGAFKKAALWQRGG</sequence>
<feature type="region of interest" description="Disordered" evidence="1">
    <location>
        <begin position="1"/>
        <end position="31"/>
    </location>
</feature>
<keyword evidence="2" id="KW-1133">Transmembrane helix</keyword>
<keyword evidence="2" id="KW-0812">Transmembrane</keyword>
<reference evidence="3 4" key="2">
    <citation type="submission" date="2018-11" db="EMBL/GenBank/DDBJ databases">
        <authorList>
            <consortium name="Pathogen Informatics"/>
        </authorList>
    </citation>
    <scope>NUCLEOTIDE SEQUENCE [LARGE SCALE GENOMIC DNA]</scope>
    <source>
        <strain evidence="3 4">NST_G2</strain>
    </source>
</reference>
<keyword evidence="2" id="KW-0472">Membrane</keyword>
<reference evidence="5" key="1">
    <citation type="submission" date="2016-06" db="UniProtKB">
        <authorList>
            <consortium name="WormBaseParasite"/>
        </authorList>
    </citation>
    <scope>IDENTIFICATION</scope>
</reference>
<feature type="compositionally biased region" description="Low complexity" evidence="1">
    <location>
        <begin position="14"/>
        <end position="28"/>
    </location>
</feature>
<feature type="compositionally biased region" description="Low complexity" evidence="1">
    <location>
        <begin position="226"/>
        <end position="257"/>
    </location>
</feature>
<protein>
    <submittedName>
        <fullName evidence="3 5">Uncharacterized protein</fullName>
    </submittedName>
</protein>
<evidence type="ECO:0000256" key="1">
    <source>
        <dbReference type="SAM" id="MobiDB-lite"/>
    </source>
</evidence>
<keyword evidence="4" id="KW-1185">Reference proteome</keyword>
<dbReference type="WBParaSite" id="SSLN_0001079001-mRNA-1">
    <property type="protein sequence ID" value="SSLN_0001079001-mRNA-1"/>
    <property type="gene ID" value="SSLN_0001079001"/>
</dbReference>
<accession>A0A183T1N7</accession>
<proteinExistence type="predicted"/>
<evidence type="ECO:0000313" key="5">
    <source>
        <dbReference type="WBParaSite" id="SSLN_0001079001-mRNA-1"/>
    </source>
</evidence>
<dbReference type="Proteomes" id="UP000275846">
    <property type="component" value="Unassembled WGS sequence"/>
</dbReference>
<dbReference type="EMBL" id="UYSU01035835">
    <property type="protein sequence ID" value="VDL96770.1"/>
    <property type="molecule type" value="Genomic_DNA"/>
</dbReference>
<feature type="transmembrane region" description="Helical" evidence="2">
    <location>
        <begin position="135"/>
        <end position="155"/>
    </location>
</feature>
<dbReference type="OrthoDB" id="20534at2759"/>
<dbReference type="AlphaFoldDB" id="A0A183T1N7"/>